<name>A0ABY4D3P9_9BACT</name>
<evidence type="ECO:0008006" key="4">
    <source>
        <dbReference type="Google" id="ProtNLM"/>
    </source>
</evidence>
<dbReference type="Proteomes" id="UP000831113">
    <property type="component" value="Chromosome"/>
</dbReference>
<dbReference type="EMBL" id="CP094669">
    <property type="protein sequence ID" value="UOG76662.1"/>
    <property type="molecule type" value="Genomic_DNA"/>
</dbReference>
<feature type="signal peptide" evidence="1">
    <location>
        <begin position="1"/>
        <end position="21"/>
    </location>
</feature>
<reference evidence="2 3" key="1">
    <citation type="submission" date="2022-03" db="EMBL/GenBank/DDBJ databases">
        <title>Hymenobactersp. isolated from the air.</title>
        <authorList>
            <person name="Won M."/>
            <person name="Kwon S.-W."/>
        </authorList>
    </citation>
    <scope>NUCLEOTIDE SEQUENCE [LARGE SCALE GENOMIC DNA]</scope>
    <source>
        <strain evidence="2 3">KACC 21982</strain>
    </source>
</reference>
<protein>
    <recommendedName>
        <fullName evidence="4">Ig-like domain-containing protein</fullName>
    </recommendedName>
</protein>
<feature type="chain" id="PRO_5047272332" description="Ig-like domain-containing protein" evidence="1">
    <location>
        <begin position="22"/>
        <end position="71"/>
    </location>
</feature>
<evidence type="ECO:0000313" key="2">
    <source>
        <dbReference type="EMBL" id="UOG76662.1"/>
    </source>
</evidence>
<sequence length="71" mass="7468">MRIPCLVLGLLMWAGTTSTQATFRLTCAPASTPATAVVGRIGSFNNENPASPALAFPATPTALTNWYCQPQ</sequence>
<dbReference type="RefSeq" id="WP_243801757.1">
    <property type="nucleotide sequence ID" value="NZ_CP094669.1"/>
</dbReference>
<keyword evidence="1" id="KW-0732">Signal</keyword>
<accession>A0ABY4D3P9</accession>
<evidence type="ECO:0000256" key="1">
    <source>
        <dbReference type="SAM" id="SignalP"/>
    </source>
</evidence>
<gene>
    <name evidence="2" type="ORF">MTX78_08670</name>
</gene>
<proteinExistence type="predicted"/>
<keyword evidence="3" id="KW-1185">Reference proteome</keyword>
<evidence type="ECO:0000313" key="3">
    <source>
        <dbReference type="Proteomes" id="UP000831113"/>
    </source>
</evidence>
<organism evidence="2 3">
    <name type="scientific">Hymenobacter tibetensis</name>
    <dbReference type="NCBI Taxonomy" id="497967"/>
    <lineage>
        <taxon>Bacteria</taxon>
        <taxon>Pseudomonadati</taxon>
        <taxon>Bacteroidota</taxon>
        <taxon>Cytophagia</taxon>
        <taxon>Cytophagales</taxon>
        <taxon>Hymenobacteraceae</taxon>
        <taxon>Hymenobacter</taxon>
    </lineage>
</organism>